<dbReference type="CDD" id="cd18795">
    <property type="entry name" value="SF2_C_Ski2"/>
    <property type="match status" value="1"/>
</dbReference>
<evidence type="ECO:0000256" key="6">
    <source>
        <dbReference type="ARBA" id="ARBA00023235"/>
    </source>
</evidence>
<keyword evidence="4" id="KW-0347">Helicase</keyword>
<dbReference type="GO" id="GO:0005524">
    <property type="term" value="F:ATP binding"/>
    <property type="evidence" value="ECO:0007669"/>
    <property type="project" value="UniProtKB-KW"/>
</dbReference>
<dbReference type="InterPro" id="IPR011545">
    <property type="entry name" value="DEAD/DEAH_box_helicase_dom"/>
</dbReference>
<dbReference type="GO" id="GO:0007129">
    <property type="term" value="P:homologous chromosome pairing at meiosis"/>
    <property type="evidence" value="ECO:0007669"/>
    <property type="project" value="EnsemblFungi"/>
</dbReference>
<evidence type="ECO:0000259" key="12">
    <source>
        <dbReference type="PROSITE" id="PS51194"/>
    </source>
</evidence>
<comment type="catalytic activity">
    <reaction evidence="8">
        <text>Couples ATP hydrolysis with the unwinding of duplex DNA by translocating in the 3'-5' direction.</text>
        <dbReference type="EC" id="5.6.2.4"/>
    </reaction>
</comment>
<feature type="domain" description="Helicase ATP-binding" evidence="11">
    <location>
        <begin position="144"/>
        <end position="318"/>
    </location>
</feature>
<dbReference type="SMART" id="SM00973">
    <property type="entry name" value="Sec63"/>
    <property type="match status" value="1"/>
</dbReference>
<keyword evidence="7" id="KW-0469">Meiosis</keyword>
<comment type="similarity">
    <text evidence="1">Belongs to the helicase family. SKI2 subfamily.</text>
</comment>
<evidence type="ECO:0000256" key="4">
    <source>
        <dbReference type="ARBA" id="ARBA00022806"/>
    </source>
</evidence>
<dbReference type="Pfam" id="PF00271">
    <property type="entry name" value="Helicase_C"/>
    <property type="match status" value="1"/>
</dbReference>
<dbReference type="Pfam" id="PF00270">
    <property type="entry name" value="DEAD"/>
    <property type="match status" value="1"/>
</dbReference>
<dbReference type="RefSeq" id="XP_003681441.1">
    <property type="nucleotide sequence ID" value="XM_003681393.1"/>
</dbReference>
<evidence type="ECO:0000313" key="13">
    <source>
        <dbReference type="EMBL" id="CCE92230.1"/>
    </source>
</evidence>
<protein>
    <recommendedName>
        <fullName evidence="9">DNA 3'-5' helicase</fullName>
        <ecNumber evidence="9">5.6.2.4</ecNumber>
    </recommendedName>
</protein>
<gene>
    <name evidence="13" type="primary">TDEL0D06460</name>
    <name evidence="13" type="ORF">TDEL_0D06460</name>
</gene>
<dbReference type="Gene3D" id="1.10.3380.10">
    <property type="entry name" value="Sec63 N-terminal domain-like domain"/>
    <property type="match status" value="1"/>
</dbReference>
<dbReference type="SUPFAM" id="SSF46785">
    <property type="entry name" value="Winged helix' DNA-binding domain"/>
    <property type="match status" value="1"/>
</dbReference>
<dbReference type="Gene3D" id="1.10.10.10">
    <property type="entry name" value="Winged helix-like DNA-binding domain superfamily/Winged helix DNA-binding domain"/>
    <property type="match status" value="1"/>
</dbReference>
<dbReference type="InterPro" id="IPR014001">
    <property type="entry name" value="Helicase_ATP-bd"/>
</dbReference>
<dbReference type="KEGG" id="tdl:TDEL_0D06460"/>
<dbReference type="SMART" id="SM00487">
    <property type="entry name" value="DEXDc"/>
    <property type="match status" value="1"/>
</dbReference>
<dbReference type="EMBL" id="HE616745">
    <property type="protein sequence ID" value="CCE92230.1"/>
    <property type="molecule type" value="Genomic_DNA"/>
</dbReference>
<dbReference type="InterPro" id="IPR036388">
    <property type="entry name" value="WH-like_DNA-bd_sf"/>
</dbReference>
<dbReference type="InterPro" id="IPR001650">
    <property type="entry name" value="Helicase_C-like"/>
</dbReference>
<name>G8ZUD6_TORDE</name>
<dbReference type="GO" id="GO:0043138">
    <property type="term" value="F:3'-5' DNA helicase activity"/>
    <property type="evidence" value="ECO:0007669"/>
    <property type="project" value="UniProtKB-EC"/>
</dbReference>
<evidence type="ECO:0000256" key="1">
    <source>
        <dbReference type="ARBA" id="ARBA00010140"/>
    </source>
</evidence>
<evidence type="ECO:0000313" key="14">
    <source>
        <dbReference type="Proteomes" id="UP000005627"/>
    </source>
</evidence>
<dbReference type="PANTHER" id="PTHR47835:SF3">
    <property type="entry name" value="HELICASE FOR MEIOSIS 1"/>
    <property type="match status" value="1"/>
</dbReference>
<evidence type="ECO:0000256" key="5">
    <source>
        <dbReference type="ARBA" id="ARBA00022840"/>
    </source>
</evidence>
<dbReference type="FunCoup" id="G8ZUD6">
    <property type="interactions" value="454"/>
</dbReference>
<dbReference type="SUPFAM" id="SSF158702">
    <property type="entry name" value="Sec63 N-terminal domain-like"/>
    <property type="match status" value="1"/>
</dbReference>
<evidence type="ECO:0000256" key="3">
    <source>
        <dbReference type="ARBA" id="ARBA00022801"/>
    </source>
</evidence>
<accession>G8ZUD6</accession>
<keyword evidence="6" id="KW-0413">Isomerase</keyword>
<dbReference type="STRING" id="1076872.G8ZUD6"/>
<sequence length="1150" mass="130782">MFGPWKGENKRSRNECFTDVLLHSGSIQKKDSDSRSAFKVNVTYNSILDDEDEEDEVDKISSYASSAQTKDSAVDTLCVSRDDTQFSSLVCDDESSLQHHTKRRRVVKKKIVKESCLGVDVLPDSFQNSFPFRHFNRMQSEAFPSIYESDENCVVSSPTGSGKTVLFELAIMRLMRNLNQSAENIKILYIAPTKSLCCEKFKNWSPTFLNLTVGMLTSDTSFLETEKVKRCNIIITTPEKWDLLTRKWKDYSRMFELIKLVLVDEVHILRERRGATLEVVLTRMNLLCDNIRIIAVSATIPNVEDIAEWLKSKASCSVAKVLAFDDSYRQVSLERWVYGVAFNNKNEFQHDPLYNLKLPDIFRKHSKHRPVLIFCPTRASTISTAKYVAQNCYSFLQDRKEGQTCRFGDQALTDCFQNGVAFHHAGLSMGDRESVEQGFLNGTIKVLCSTSTLAVGVNLPAYLVIIKGTRMWNASVAQEYTQLDIMQMIGRAGRPQFEKDGCAVILTDSTMKSSYEKLLHGTDLLESSLHLELIEHLAAEISLSTVFSTQSAVTWLRNTFFYVRFKKNPMAYSEVNRLVKDGFEQDSQIFRFSNNLLNVLLEYGIVEEQNHLLASTPFGDAMARHYVLFESMKLFLTAKSGLSVEGILHLLTNAKEFADIRLRQKEKRLYKEINNSPLLKYPYRTEGKQSQTVTAANQKVSLIIQYELGGLEFPSYNGAFALHQSMAQDKMLVFRHCFRILKCIVDIFVEKKDGVSLKNALFLLRSVNGTCWEDSAMVLRQLKSIGLISVRKLVQKDIHTLQEFGNLSDQQIECYLGLKMGNGSKIRRDVELLPQLQLHCRMEDSRVDQLNAYVTFKVEISAKYRSAIWHGQSLSVDVEVLKATGELLDFRRISLKHLSSPRSFRVIALINSRYDEIEFTINCLEVAGLGEKTTVYAEKLLPSHFHAPPINTDGNARSSIDLLDEDFLEDSPLSDDSILQYLDENSKQPRSKRTPTVENLATNRRVRSNGNFECYHTCKDKTKCRHLCCKEGIPRDCLRGKKSTENHNMLPTHEVGWDYSVAGPKDTKDANASQLPNRTVRNLDRDDRFGSFPHNPLREDVPTTNTYTLMPCASVAAGYIRHSPSPRILTQIDEVQKVDLEFLGSDVELC</sequence>
<dbReference type="GO" id="GO:0007131">
    <property type="term" value="P:reciprocal meiotic recombination"/>
    <property type="evidence" value="ECO:0007669"/>
    <property type="project" value="EnsemblFungi"/>
</dbReference>
<dbReference type="PROSITE" id="PS51194">
    <property type="entry name" value="HELICASE_CTER"/>
    <property type="match status" value="1"/>
</dbReference>
<comment type="catalytic activity">
    <reaction evidence="10">
        <text>ATP + H2O = ADP + phosphate + H(+)</text>
        <dbReference type="Rhea" id="RHEA:13065"/>
        <dbReference type="ChEBI" id="CHEBI:15377"/>
        <dbReference type="ChEBI" id="CHEBI:15378"/>
        <dbReference type="ChEBI" id="CHEBI:30616"/>
        <dbReference type="ChEBI" id="CHEBI:43474"/>
        <dbReference type="ChEBI" id="CHEBI:456216"/>
        <dbReference type="EC" id="5.6.2.4"/>
    </reaction>
</comment>
<evidence type="ECO:0000256" key="8">
    <source>
        <dbReference type="ARBA" id="ARBA00034617"/>
    </source>
</evidence>
<dbReference type="GO" id="GO:0006260">
    <property type="term" value="P:DNA replication"/>
    <property type="evidence" value="ECO:0007669"/>
    <property type="project" value="EnsemblFungi"/>
</dbReference>
<dbReference type="AlphaFoldDB" id="G8ZUD6"/>
<dbReference type="InterPro" id="IPR027417">
    <property type="entry name" value="P-loop_NTPase"/>
</dbReference>
<organism evidence="13 14">
    <name type="scientific">Torulaspora delbrueckii</name>
    <name type="common">Yeast</name>
    <name type="synonym">Candida colliculosa</name>
    <dbReference type="NCBI Taxonomy" id="4950"/>
    <lineage>
        <taxon>Eukaryota</taxon>
        <taxon>Fungi</taxon>
        <taxon>Dikarya</taxon>
        <taxon>Ascomycota</taxon>
        <taxon>Saccharomycotina</taxon>
        <taxon>Saccharomycetes</taxon>
        <taxon>Saccharomycetales</taxon>
        <taxon>Saccharomycetaceae</taxon>
        <taxon>Torulaspora</taxon>
    </lineage>
</organism>
<dbReference type="InterPro" id="IPR052247">
    <property type="entry name" value="Meiotic_Crossover_Helicase"/>
</dbReference>
<dbReference type="eggNOG" id="KOG0952">
    <property type="taxonomic scope" value="Eukaryota"/>
</dbReference>
<dbReference type="GO" id="GO:0003676">
    <property type="term" value="F:nucleic acid binding"/>
    <property type="evidence" value="ECO:0007669"/>
    <property type="project" value="InterPro"/>
</dbReference>
<dbReference type="HOGENOM" id="CLU_000335_0_1_1"/>
<dbReference type="GO" id="GO:0005634">
    <property type="term" value="C:nucleus"/>
    <property type="evidence" value="ECO:0007669"/>
    <property type="project" value="EnsemblFungi"/>
</dbReference>
<keyword evidence="3" id="KW-0378">Hydrolase</keyword>
<dbReference type="Proteomes" id="UP000005627">
    <property type="component" value="Chromosome 4"/>
</dbReference>
<dbReference type="SUPFAM" id="SSF52540">
    <property type="entry name" value="P-loop containing nucleoside triphosphate hydrolases"/>
    <property type="match status" value="1"/>
</dbReference>
<dbReference type="InterPro" id="IPR036390">
    <property type="entry name" value="WH_DNA-bd_sf"/>
</dbReference>
<keyword evidence="14" id="KW-1185">Reference proteome</keyword>
<keyword evidence="2" id="KW-0547">Nucleotide-binding</keyword>
<dbReference type="GO" id="GO:0016787">
    <property type="term" value="F:hydrolase activity"/>
    <property type="evidence" value="ECO:0007669"/>
    <property type="project" value="UniProtKB-KW"/>
</dbReference>
<feature type="domain" description="Helicase C-terminal" evidence="12">
    <location>
        <begin position="357"/>
        <end position="541"/>
    </location>
</feature>
<dbReference type="OrthoDB" id="5575at2759"/>
<dbReference type="EC" id="5.6.2.4" evidence="9"/>
<dbReference type="InterPro" id="IPR004179">
    <property type="entry name" value="Sec63-dom"/>
</dbReference>
<evidence type="ECO:0000259" key="11">
    <source>
        <dbReference type="PROSITE" id="PS51192"/>
    </source>
</evidence>
<dbReference type="Gene3D" id="3.40.50.300">
    <property type="entry name" value="P-loop containing nucleotide triphosphate hydrolases"/>
    <property type="match status" value="2"/>
</dbReference>
<evidence type="ECO:0000256" key="2">
    <source>
        <dbReference type="ARBA" id="ARBA00022741"/>
    </source>
</evidence>
<evidence type="ECO:0000256" key="10">
    <source>
        <dbReference type="ARBA" id="ARBA00048988"/>
    </source>
</evidence>
<dbReference type="Pfam" id="PF23445">
    <property type="entry name" value="WHD_SNRNP200"/>
    <property type="match status" value="1"/>
</dbReference>
<dbReference type="InParanoid" id="G8ZUD6"/>
<dbReference type="PROSITE" id="PS51192">
    <property type="entry name" value="HELICASE_ATP_BIND_1"/>
    <property type="match status" value="1"/>
</dbReference>
<evidence type="ECO:0000256" key="7">
    <source>
        <dbReference type="ARBA" id="ARBA00023254"/>
    </source>
</evidence>
<dbReference type="Pfam" id="PF02889">
    <property type="entry name" value="Sec63"/>
    <property type="match status" value="1"/>
</dbReference>
<keyword evidence="5" id="KW-0067">ATP-binding</keyword>
<dbReference type="InterPro" id="IPR057842">
    <property type="entry name" value="WH_MER3"/>
</dbReference>
<dbReference type="PANTHER" id="PTHR47835">
    <property type="entry name" value="HFM1, ATP DEPENDENT DNA HELICASE HOMOLOG"/>
    <property type="match status" value="1"/>
</dbReference>
<dbReference type="GeneID" id="11503597"/>
<evidence type="ECO:0000256" key="9">
    <source>
        <dbReference type="ARBA" id="ARBA00034808"/>
    </source>
</evidence>
<proteinExistence type="inferred from homology"/>
<reference evidence="13 14" key="1">
    <citation type="journal article" date="2011" name="Proc. Natl. Acad. Sci. U.S.A.">
        <title>Evolutionary erosion of yeast sex chromosomes by mating-type switching accidents.</title>
        <authorList>
            <person name="Gordon J.L."/>
            <person name="Armisen D."/>
            <person name="Proux-Wera E."/>
            <person name="Oheigeartaigh S.S."/>
            <person name="Byrne K.P."/>
            <person name="Wolfe K.H."/>
        </authorList>
    </citation>
    <scope>NUCLEOTIDE SEQUENCE [LARGE SCALE GENOMIC DNA]</scope>
    <source>
        <strain evidence="14">ATCC 10662 / CBS 1146 / NBRC 0425 / NCYC 2629 / NRRL Y-866</strain>
    </source>
</reference>
<dbReference type="SMART" id="SM00490">
    <property type="entry name" value="HELICc"/>
    <property type="match status" value="1"/>
</dbReference>
<dbReference type="FunFam" id="1.10.3380.10:FF:000012">
    <property type="entry name" value="DEAD/DEAH box DNA helicase"/>
    <property type="match status" value="1"/>
</dbReference>